<dbReference type="EMBL" id="KV875095">
    <property type="protein sequence ID" value="OIW32519.1"/>
    <property type="molecule type" value="Genomic_DNA"/>
</dbReference>
<name>A0A1J7IXR5_9PEZI</name>
<dbReference type="InParanoid" id="A0A1J7IXR5"/>
<keyword evidence="2" id="KW-1185">Reference proteome</keyword>
<accession>A0A1J7IXR5</accession>
<dbReference type="AlphaFoldDB" id="A0A1J7IXR5"/>
<evidence type="ECO:0000313" key="1">
    <source>
        <dbReference type="EMBL" id="OIW32519.1"/>
    </source>
</evidence>
<protein>
    <submittedName>
        <fullName evidence="1">Uncharacterized protein</fullName>
    </submittedName>
</protein>
<sequence>MLCDLYFRACRAEACRWYYAQSCLRDSDDHLDAVPVGQSVRWYTYMNEGHGGTVDVAIVGSGAGIKPIRLRTVRVGGMALFIGLAATCYEIRGRVPMSRGCLVGP</sequence>
<reference evidence="1 2" key="1">
    <citation type="submission" date="2016-10" db="EMBL/GenBank/DDBJ databases">
        <title>Draft genome sequence of Coniochaeta ligniaria NRRL30616, a lignocellulolytic fungus for bioabatement of inhibitors in plant biomass hydrolysates.</title>
        <authorList>
            <consortium name="DOE Joint Genome Institute"/>
            <person name="Jimenez D.J."/>
            <person name="Hector R.E."/>
            <person name="Riley R."/>
            <person name="Sun H."/>
            <person name="Grigoriev I.V."/>
            <person name="Van Elsas J.D."/>
            <person name="Nichols N.N."/>
        </authorList>
    </citation>
    <scope>NUCLEOTIDE SEQUENCE [LARGE SCALE GENOMIC DNA]</scope>
    <source>
        <strain evidence="1 2">NRRL 30616</strain>
    </source>
</reference>
<proteinExistence type="predicted"/>
<evidence type="ECO:0000313" key="2">
    <source>
        <dbReference type="Proteomes" id="UP000182658"/>
    </source>
</evidence>
<gene>
    <name evidence="1" type="ORF">CONLIGDRAFT_630201</name>
</gene>
<organism evidence="1 2">
    <name type="scientific">Coniochaeta ligniaria NRRL 30616</name>
    <dbReference type="NCBI Taxonomy" id="1408157"/>
    <lineage>
        <taxon>Eukaryota</taxon>
        <taxon>Fungi</taxon>
        <taxon>Dikarya</taxon>
        <taxon>Ascomycota</taxon>
        <taxon>Pezizomycotina</taxon>
        <taxon>Sordariomycetes</taxon>
        <taxon>Sordariomycetidae</taxon>
        <taxon>Coniochaetales</taxon>
        <taxon>Coniochaetaceae</taxon>
        <taxon>Coniochaeta</taxon>
    </lineage>
</organism>
<dbReference type="Proteomes" id="UP000182658">
    <property type="component" value="Unassembled WGS sequence"/>
</dbReference>